<comment type="caution">
    <text evidence="1">The sequence shown here is derived from an EMBL/GenBank/DDBJ whole genome shotgun (WGS) entry which is preliminary data.</text>
</comment>
<dbReference type="AlphaFoldDB" id="A0A9D1T249"/>
<dbReference type="Proteomes" id="UP000886812">
    <property type="component" value="Unassembled WGS sequence"/>
</dbReference>
<protein>
    <submittedName>
        <fullName evidence="1">Uncharacterized protein</fullName>
    </submittedName>
</protein>
<proteinExistence type="predicted"/>
<reference evidence="1" key="2">
    <citation type="journal article" date="2021" name="PeerJ">
        <title>Extensive microbial diversity within the chicken gut microbiome revealed by metagenomics and culture.</title>
        <authorList>
            <person name="Gilroy R."/>
            <person name="Ravi A."/>
            <person name="Getino M."/>
            <person name="Pursley I."/>
            <person name="Horton D.L."/>
            <person name="Alikhan N.F."/>
            <person name="Baker D."/>
            <person name="Gharbi K."/>
            <person name="Hall N."/>
            <person name="Watson M."/>
            <person name="Adriaenssens E.M."/>
            <person name="Foster-Nyarko E."/>
            <person name="Jarju S."/>
            <person name="Secka A."/>
            <person name="Antonio M."/>
            <person name="Oren A."/>
            <person name="Chaudhuri R.R."/>
            <person name="La Ragione R."/>
            <person name="Hildebrand F."/>
            <person name="Pallen M.J."/>
        </authorList>
    </citation>
    <scope>NUCLEOTIDE SEQUENCE</scope>
    <source>
        <strain evidence="1">10669</strain>
    </source>
</reference>
<reference evidence="1" key="1">
    <citation type="submission" date="2020-10" db="EMBL/GenBank/DDBJ databases">
        <authorList>
            <person name="Gilroy R."/>
        </authorList>
    </citation>
    <scope>NUCLEOTIDE SEQUENCE</scope>
    <source>
        <strain evidence="1">10669</strain>
    </source>
</reference>
<name>A0A9D1T249_9BACT</name>
<gene>
    <name evidence="1" type="ORF">IAC75_06695</name>
</gene>
<evidence type="ECO:0000313" key="2">
    <source>
        <dbReference type="Proteomes" id="UP000886812"/>
    </source>
</evidence>
<evidence type="ECO:0000313" key="1">
    <source>
        <dbReference type="EMBL" id="HIV04812.1"/>
    </source>
</evidence>
<dbReference type="EMBL" id="DVOG01000178">
    <property type="protein sequence ID" value="HIV04812.1"/>
    <property type="molecule type" value="Genomic_DNA"/>
</dbReference>
<sequence length="65" mass="7568">MKFSEREMLEMPLAKLYQYAHCALLYSGAATKWAKKTPEEKAELDEAVRLLKEKRKLKGKIKVRA</sequence>
<organism evidence="1 2">
    <name type="scientific">Candidatus Spyradosoma merdigallinarum</name>
    <dbReference type="NCBI Taxonomy" id="2840950"/>
    <lineage>
        <taxon>Bacteria</taxon>
        <taxon>Pseudomonadati</taxon>
        <taxon>Verrucomicrobiota</taxon>
        <taxon>Opitutia</taxon>
        <taxon>Opitutia incertae sedis</taxon>
        <taxon>Candidatus Spyradosoma</taxon>
    </lineage>
</organism>
<accession>A0A9D1T249</accession>